<gene>
    <name evidence="2" type="ORF">GRF29_185g299822</name>
</gene>
<evidence type="ECO:0000313" key="3">
    <source>
        <dbReference type="Proteomes" id="UP001280581"/>
    </source>
</evidence>
<feature type="non-terminal residue" evidence="2">
    <location>
        <position position="1"/>
    </location>
</feature>
<proteinExistence type="predicted"/>
<protein>
    <submittedName>
        <fullName evidence="2">Uncharacterized protein</fullName>
    </submittedName>
</protein>
<evidence type="ECO:0000256" key="1">
    <source>
        <dbReference type="SAM" id="MobiDB-lite"/>
    </source>
</evidence>
<organism evidence="2 3">
    <name type="scientific">Pseudopithomyces chartarum</name>
    <dbReference type="NCBI Taxonomy" id="1892770"/>
    <lineage>
        <taxon>Eukaryota</taxon>
        <taxon>Fungi</taxon>
        <taxon>Dikarya</taxon>
        <taxon>Ascomycota</taxon>
        <taxon>Pezizomycotina</taxon>
        <taxon>Dothideomycetes</taxon>
        <taxon>Pleosporomycetidae</taxon>
        <taxon>Pleosporales</taxon>
        <taxon>Massarineae</taxon>
        <taxon>Didymosphaeriaceae</taxon>
        <taxon>Pseudopithomyces</taxon>
    </lineage>
</organism>
<name>A0AAN6LSH7_9PLEO</name>
<feature type="region of interest" description="Disordered" evidence="1">
    <location>
        <begin position="288"/>
        <end position="332"/>
    </location>
</feature>
<accession>A0AAN6LSH7</accession>
<feature type="compositionally biased region" description="Pro residues" evidence="1">
    <location>
        <begin position="294"/>
        <end position="313"/>
    </location>
</feature>
<sequence length="414" mass="46489">ELVNEAYAACRRSRDEWTVHFHSAEADFAGTPCKWILRATQWEHEDYIAPRRSDSVETLIYAHFIPVPSQAPMTLAPTSRVQDSTVSRASRLICVRVDQFQPTREASIAESIDVLHPDHPAGQNRVGQSVRRGTRGRLPTYNFTQEDDEYFFKSKVMLKRSFNQIRDGNPNRPEWNLVPFSYARDYKKLVRLTHDLYGDEIAKDSGEVHFHMAYLDIDATGCNERIIPSLWDRGDYFTPDLTTGGELEQDGYKTPMDFDGAATGVQGTSSLGTFPFGFGGPVPEEVTGIDPLPTISPPSSLPPPTPLLTPPSIPSRSIPTLNINDYPTLPADATPENFIKEREAARQDNTRDTFHTSKRHIRSFGLTRRCQIAKPRLLTGKYGVDAKDPCDICRENGEECRLVHPMLLTAGGIR</sequence>
<dbReference type="EMBL" id="WVTA01000016">
    <property type="protein sequence ID" value="KAK3201256.1"/>
    <property type="molecule type" value="Genomic_DNA"/>
</dbReference>
<dbReference type="AlphaFoldDB" id="A0AAN6LSH7"/>
<comment type="caution">
    <text evidence="2">The sequence shown here is derived from an EMBL/GenBank/DDBJ whole genome shotgun (WGS) entry which is preliminary data.</text>
</comment>
<keyword evidence="3" id="KW-1185">Reference proteome</keyword>
<evidence type="ECO:0000313" key="2">
    <source>
        <dbReference type="EMBL" id="KAK3201256.1"/>
    </source>
</evidence>
<dbReference type="Proteomes" id="UP001280581">
    <property type="component" value="Unassembled WGS sequence"/>
</dbReference>
<reference evidence="2 3" key="1">
    <citation type="submission" date="2021-02" db="EMBL/GenBank/DDBJ databases">
        <title>Genome assembly of Pseudopithomyces chartarum.</title>
        <authorList>
            <person name="Jauregui R."/>
            <person name="Singh J."/>
            <person name="Voisey C."/>
        </authorList>
    </citation>
    <scope>NUCLEOTIDE SEQUENCE [LARGE SCALE GENOMIC DNA]</scope>
    <source>
        <strain evidence="2 3">AGR01</strain>
    </source>
</reference>